<dbReference type="Gene3D" id="1.10.150.240">
    <property type="entry name" value="Putative phosphatase, domain 2"/>
    <property type="match status" value="1"/>
</dbReference>
<dbReference type="InterPro" id="IPR006439">
    <property type="entry name" value="HAD-SF_hydro_IA"/>
</dbReference>
<accession>A0ABS4QY10</accession>
<dbReference type="Gene3D" id="3.40.50.1000">
    <property type="entry name" value="HAD superfamily/HAD-like"/>
    <property type="match status" value="1"/>
</dbReference>
<dbReference type="InterPro" id="IPR036412">
    <property type="entry name" value="HAD-like_sf"/>
</dbReference>
<evidence type="ECO:0000313" key="1">
    <source>
        <dbReference type="EMBL" id="MBP2235369.1"/>
    </source>
</evidence>
<dbReference type="SUPFAM" id="SSF56784">
    <property type="entry name" value="HAD-like"/>
    <property type="match status" value="1"/>
</dbReference>
<evidence type="ECO:0000313" key="2">
    <source>
        <dbReference type="Proteomes" id="UP000730739"/>
    </source>
</evidence>
<keyword evidence="1" id="KW-0378">Hydrolase</keyword>
<dbReference type="SFLD" id="SFLDS00003">
    <property type="entry name" value="Haloacid_Dehalogenase"/>
    <property type="match status" value="1"/>
</dbReference>
<keyword evidence="2" id="KW-1185">Reference proteome</keyword>
<reference evidence="1 2" key="1">
    <citation type="submission" date="2021-03" db="EMBL/GenBank/DDBJ databases">
        <title>Genomic Encyclopedia of Type Strains, Phase IV (KMG-IV): sequencing the most valuable type-strain genomes for metagenomic binning, comparative biology and taxonomic classification.</title>
        <authorList>
            <person name="Goeker M."/>
        </authorList>
    </citation>
    <scope>NUCLEOTIDE SEQUENCE [LARGE SCALE GENOMIC DNA]</scope>
    <source>
        <strain evidence="1 2">DSM 13372</strain>
    </source>
</reference>
<dbReference type="Proteomes" id="UP000730739">
    <property type="component" value="Unassembled WGS sequence"/>
</dbReference>
<dbReference type="InterPro" id="IPR041492">
    <property type="entry name" value="HAD_2"/>
</dbReference>
<dbReference type="InterPro" id="IPR023198">
    <property type="entry name" value="PGP-like_dom2"/>
</dbReference>
<dbReference type="Pfam" id="PF13419">
    <property type="entry name" value="HAD_2"/>
    <property type="match status" value="1"/>
</dbReference>
<name>A0ABS4QY10_9HYPH</name>
<proteinExistence type="predicted"/>
<protein>
    <submittedName>
        <fullName evidence="1">HAD superfamily hydrolase (TIGR01509 family)</fullName>
    </submittedName>
</protein>
<dbReference type="CDD" id="cd02603">
    <property type="entry name" value="HAD_sEH-N_like"/>
    <property type="match status" value="1"/>
</dbReference>
<comment type="caution">
    <text evidence="1">The sequence shown here is derived from an EMBL/GenBank/DDBJ whole genome shotgun (WGS) entry which is preliminary data.</text>
</comment>
<dbReference type="RefSeq" id="WP_209601582.1">
    <property type="nucleotide sequence ID" value="NZ_JAGILA010000002.1"/>
</dbReference>
<dbReference type="NCBIfam" id="TIGR01509">
    <property type="entry name" value="HAD-SF-IA-v3"/>
    <property type="match status" value="1"/>
</dbReference>
<dbReference type="EMBL" id="JAGILA010000002">
    <property type="protein sequence ID" value="MBP2235369.1"/>
    <property type="molecule type" value="Genomic_DNA"/>
</dbReference>
<dbReference type="PRINTS" id="PR00413">
    <property type="entry name" value="HADHALOGNASE"/>
</dbReference>
<dbReference type="InterPro" id="IPR023214">
    <property type="entry name" value="HAD_sf"/>
</dbReference>
<dbReference type="PANTHER" id="PTHR43611:SF3">
    <property type="entry name" value="FLAVIN MONONUCLEOTIDE HYDROLASE 1, CHLOROPLATIC"/>
    <property type="match status" value="1"/>
</dbReference>
<dbReference type="GO" id="GO:0016787">
    <property type="term" value="F:hydrolase activity"/>
    <property type="evidence" value="ECO:0007669"/>
    <property type="project" value="UniProtKB-KW"/>
</dbReference>
<dbReference type="SFLD" id="SFLDG01129">
    <property type="entry name" value="C1.5:_HAD__Beta-PGM__Phosphata"/>
    <property type="match status" value="1"/>
</dbReference>
<organism evidence="1 2">
    <name type="scientific">Sinorhizobium kostiense</name>
    <dbReference type="NCBI Taxonomy" id="76747"/>
    <lineage>
        <taxon>Bacteria</taxon>
        <taxon>Pseudomonadati</taxon>
        <taxon>Pseudomonadota</taxon>
        <taxon>Alphaproteobacteria</taxon>
        <taxon>Hyphomicrobiales</taxon>
        <taxon>Rhizobiaceae</taxon>
        <taxon>Sinorhizobium/Ensifer group</taxon>
        <taxon>Sinorhizobium</taxon>
    </lineage>
</organism>
<dbReference type="PANTHER" id="PTHR43611">
    <property type="entry name" value="ALPHA-D-GLUCOSE 1-PHOSPHATE PHOSPHATASE"/>
    <property type="match status" value="1"/>
</dbReference>
<gene>
    <name evidence="1" type="ORF">J2Z31_001861</name>
</gene>
<sequence length="230" mass="25985">MSAEIRHIVFDIGKVLIHYDPQIPYCRLIPDEAERNWFFANVCTHDWNIEQDRGRTWDEAEALLIRDHPEREEQIRAFRRHWHEMVPHAYAESVSLLESLVAEGRDVTMLTNFASDTFREAQKRFPFLTLPRGVTVSGDVGLIKPDIAIYRTHADAFGLEPAATIFIDDSPANVEGARAAGWHAVLFTDPQKLRIDLASYGVQPVGDVRDIDPAMASASELSSPAMEPPH</sequence>